<evidence type="ECO:0000313" key="1">
    <source>
        <dbReference type="EMBL" id="KKM99235.1"/>
    </source>
</evidence>
<accession>A0A0F9PDX5</accession>
<gene>
    <name evidence="1" type="ORF">LCGC14_1149740</name>
</gene>
<dbReference type="EMBL" id="LAZR01005520">
    <property type="protein sequence ID" value="KKM99235.1"/>
    <property type="molecule type" value="Genomic_DNA"/>
</dbReference>
<protein>
    <submittedName>
        <fullName evidence="1">Uncharacterized protein</fullName>
    </submittedName>
</protein>
<feature type="non-terminal residue" evidence="1">
    <location>
        <position position="26"/>
    </location>
</feature>
<dbReference type="AlphaFoldDB" id="A0A0F9PDX5"/>
<name>A0A0F9PDX5_9ZZZZ</name>
<organism evidence="1">
    <name type="scientific">marine sediment metagenome</name>
    <dbReference type="NCBI Taxonomy" id="412755"/>
    <lineage>
        <taxon>unclassified sequences</taxon>
        <taxon>metagenomes</taxon>
        <taxon>ecological metagenomes</taxon>
    </lineage>
</organism>
<proteinExistence type="predicted"/>
<sequence length="26" mass="3071">MFFPFIVNIIVISNYSGIIRVWPTSR</sequence>
<comment type="caution">
    <text evidence="1">The sequence shown here is derived from an EMBL/GenBank/DDBJ whole genome shotgun (WGS) entry which is preliminary data.</text>
</comment>
<reference evidence="1" key="1">
    <citation type="journal article" date="2015" name="Nature">
        <title>Complex archaea that bridge the gap between prokaryotes and eukaryotes.</title>
        <authorList>
            <person name="Spang A."/>
            <person name="Saw J.H."/>
            <person name="Jorgensen S.L."/>
            <person name="Zaremba-Niedzwiedzka K."/>
            <person name="Martijn J."/>
            <person name="Lind A.E."/>
            <person name="van Eijk R."/>
            <person name="Schleper C."/>
            <person name="Guy L."/>
            <person name="Ettema T.J."/>
        </authorList>
    </citation>
    <scope>NUCLEOTIDE SEQUENCE</scope>
</reference>